<dbReference type="AlphaFoldDB" id="A0A172WDW3"/>
<keyword evidence="1" id="KW-0540">Nuclease</keyword>
<dbReference type="GO" id="GO:0006281">
    <property type="term" value="P:DNA repair"/>
    <property type="evidence" value="ECO:0007669"/>
    <property type="project" value="UniProtKB-KW"/>
</dbReference>
<dbReference type="GO" id="GO:0006310">
    <property type="term" value="P:DNA recombination"/>
    <property type="evidence" value="ECO:0007669"/>
    <property type="project" value="TreeGrafter"/>
</dbReference>
<keyword evidence="2" id="KW-0547">Nucleotide-binding</keyword>
<organism evidence="10 11">
    <name type="scientific">Buchnera aphidicola subsp. Schlechtendalia chinensis</name>
    <dbReference type="NCBI Taxonomy" id="118110"/>
    <lineage>
        <taxon>Bacteria</taxon>
        <taxon>Pseudomonadati</taxon>
        <taxon>Pseudomonadota</taxon>
        <taxon>Gammaproteobacteria</taxon>
        <taxon>Enterobacterales</taxon>
        <taxon>Erwiniaceae</taxon>
        <taxon>Buchnera</taxon>
    </lineage>
</organism>
<dbReference type="GO" id="GO:0003677">
    <property type="term" value="F:DNA binding"/>
    <property type="evidence" value="ECO:0007669"/>
    <property type="project" value="UniProtKB-KW"/>
</dbReference>
<dbReference type="Pfam" id="PF04257">
    <property type="entry name" value="Exonuc_V_gamma"/>
    <property type="match status" value="1"/>
</dbReference>
<evidence type="ECO:0000256" key="5">
    <source>
        <dbReference type="ARBA" id="ARBA00022806"/>
    </source>
</evidence>
<keyword evidence="3" id="KW-0227">DNA damage</keyword>
<evidence type="ECO:0000256" key="8">
    <source>
        <dbReference type="ARBA" id="ARBA00023125"/>
    </source>
</evidence>
<name>A0A172WDW3_BUCSC</name>
<dbReference type="PANTHER" id="PTHR30591:SF1">
    <property type="entry name" value="RECBCD ENZYME SUBUNIT RECC"/>
    <property type="match status" value="1"/>
</dbReference>
<dbReference type="GO" id="GO:0004527">
    <property type="term" value="F:exonuclease activity"/>
    <property type="evidence" value="ECO:0007669"/>
    <property type="project" value="UniProtKB-KW"/>
</dbReference>
<dbReference type="GO" id="GO:0004386">
    <property type="term" value="F:helicase activity"/>
    <property type="evidence" value="ECO:0007669"/>
    <property type="project" value="UniProtKB-KW"/>
</dbReference>
<dbReference type="SUPFAM" id="SSF52540">
    <property type="entry name" value="P-loop containing nucleoside triphosphate hydrolases"/>
    <property type="match status" value="1"/>
</dbReference>
<keyword evidence="5" id="KW-0347">Helicase</keyword>
<accession>A0A172WDW3</accession>
<evidence type="ECO:0000313" key="10">
    <source>
        <dbReference type="EMBL" id="ANF17168.1"/>
    </source>
</evidence>
<evidence type="ECO:0000256" key="4">
    <source>
        <dbReference type="ARBA" id="ARBA00022801"/>
    </source>
</evidence>
<keyword evidence="9" id="KW-0234">DNA repair</keyword>
<evidence type="ECO:0000256" key="7">
    <source>
        <dbReference type="ARBA" id="ARBA00022840"/>
    </source>
</evidence>
<dbReference type="STRING" id="118110.XW81_02060"/>
<reference evidence="10 11" key="1">
    <citation type="submission" date="2015-04" db="EMBL/GenBank/DDBJ databases">
        <title>Buchnera aphidicola assembly.</title>
        <authorList>
            <person name="Zhang Y."/>
        </authorList>
    </citation>
    <scope>NUCLEOTIDE SEQUENCE [LARGE SCALE GENOMIC DNA]</scope>
    <source>
        <strain evidence="10 11">SC</strain>
    </source>
</reference>
<evidence type="ECO:0000256" key="2">
    <source>
        <dbReference type="ARBA" id="ARBA00022741"/>
    </source>
</evidence>
<dbReference type="OrthoDB" id="9762834at2"/>
<evidence type="ECO:0000256" key="1">
    <source>
        <dbReference type="ARBA" id="ARBA00022722"/>
    </source>
</evidence>
<keyword evidence="8" id="KW-0238">DNA-binding</keyword>
<keyword evidence="4" id="KW-0378">Hydrolase</keyword>
<keyword evidence="6" id="KW-0269">Exonuclease</keyword>
<evidence type="ECO:0000256" key="9">
    <source>
        <dbReference type="ARBA" id="ARBA00023204"/>
    </source>
</evidence>
<dbReference type="GO" id="GO:0005524">
    <property type="term" value="F:ATP binding"/>
    <property type="evidence" value="ECO:0007669"/>
    <property type="project" value="UniProtKB-KW"/>
</dbReference>
<dbReference type="Gene3D" id="3.40.50.10930">
    <property type="match status" value="1"/>
</dbReference>
<dbReference type="PANTHER" id="PTHR30591">
    <property type="entry name" value="RECBCD ENZYME SUBUNIT RECC"/>
    <property type="match status" value="1"/>
</dbReference>
<sequence>MLSQKKQLINSINLVKNMFTLYKSYNFHLLLKKACSIFINKPLKNPLKQEFFIIPNKETEHWINIYIAKKYSIVANIKFLQFNNFILEIFQKVNSRNNLKLEFERYHIIWKIMNIKNVKNFTNFISKSNSKIKLFEIVSYLSKQFEKFLLYRSDWIYEWTTNLKKKEHNLTL</sequence>
<dbReference type="EMBL" id="CP011299">
    <property type="protein sequence ID" value="ANF17168.1"/>
    <property type="molecule type" value="Genomic_DNA"/>
</dbReference>
<keyword evidence="11" id="KW-1185">Reference proteome</keyword>
<keyword evidence="7" id="KW-0067">ATP-binding</keyword>
<proteinExistence type="predicted"/>
<gene>
    <name evidence="10" type="ORF">XW81_02060</name>
</gene>
<protein>
    <submittedName>
        <fullName evidence="10">Uncharacterized protein</fullName>
    </submittedName>
</protein>
<evidence type="ECO:0000256" key="3">
    <source>
        <dbReference type="ARBA" id="ARBA00022763"/>
    </source>
</evidence>
<dbReference type="Proteomes" id="UP000077654">
    <property type="component" value="Chromosome"/>
</dbReference>
<evidence type="ECO:0000256" key="6">
    <source>
        <dbReference type="ARBA" id="ARBA00022839"/>
    </source>
</evidence>
<evidence type="ECO:0000313" key="11">
    <source>
        <dbReference type="Proteomes" id="UP000077654"/>
    </source>
</evidence>
<dbReference type="InterPro" id="IPR027417">
    <property type="entry name" value="P-loop_NTPase"/>
</dbReference>